<dbReference type="InterPro" id="IPR009057">
    <property type="entry name" value="Homeodomain-like_sf"/>
</dbReference>
<name>A0A085ASS3_9ENTR</name>
<dbReference type="RefSeq" id="WP_038153178.1">
    <property type="nucleotide sequence ID" value="NZ_JMTB01000003.1"/>
</dbReference>
<feature type="DNA-binding region" description="H-T-H motif" evidence="4">
    <location>
        <begin position="32"/>
        <end position="51"/>
    </location>
</feature>
<dbReference type="SUPFAM" id="SSF46689">
    <property type="entry name" value="Homeodomain-like"/>
    <property type="match status" value="1"/>
</dbReference>
<feature type="domain" description="HTH tetR-type" evidence="5">
    <location>
        <begin position="9"/>
        <end position="69"/>
    </location>
</feature>
<evidence type="ECO:0000256" key="1">
    <source>
        <dbReference type="ARBA" id="ARBA00023015"/>
    </source>
</evidence>
<evidence type="ECO:0000259" key="5">
    <source>
        <dbReference type="PROSITE" id="PS50977"/>
    </source>
</evidence>
<evidence type="ECO:0000256" key="2">
    <source>
        <dbReference type="ARBA" id="ARBA00023125"/>
    </source>
</evidence>
<dbReference type="SUPFAM" id="SSF48498">
    <property type="entry name" value="Tetracyclin repressor-like, C-terminal domain"/>
    <property type="match status" value="1"/>
</dbReference>
<dbReference type="AlphaFoldDB" id="A0A085ASS3"/>
<dbReference type="InterPro" id="IPR011075">
    <property type="entry name" value="TetR_C"/>
</dbReference>
<proteinExistence type="predicted"/>
<accession>A0A085ASS3</accession>
<dbReference type="GO" id="GO:0003677">
    <property type="term" value="F:DNA binding"/>
    <property type="evidence" value="ECO:0007669"/>
    <property type="project" value="UniProtKB-UniRule"/>
</dbReference>
<dbReference type="Proteomes" id="UP000028630">
    <property type="component" value="Unassembled WGS sequence"/>
</dbReference>
<dbReference type="PANTHER" id="PTHR47506">
    <property type="entry name" value="TRANSCRIPTIONAL REGULATORY PROTEIN"/>
    <property type="match status" value="1"/>
</dbReference>
<dbReference type="OrthoDB" id="9798857at2"/>
<reference evidence="7" key="1">
    <citation type="submission" date="2014-05" db="EMBL/GenBank/DDBJ databases">
        <title>ATOL: Assembling a taxonomically balanced genome-scale reconstruction of the evolutionary history of the Enterobacteriaceae.</title>
        <authorList>
            <person name="Plunkett G. III"/>
            <person name="Neeno-Eckwall E.C."/>
            <person name="Glasner J.D."/>
            <person name="Perna N.T."/>
        </authorList>
    </citation>
    <scope>NUCLEOTIDE SEQUENCE [LARGE SCALE GENOMIC DNA]</scope>
    <source>
        <strain evidence="7">ATCC 49490</strain>
    </source>
</reference>
<evidence type="ECO:0000256" key="4">
    <source>
        <dbReference type="PROSITE-ProRule" id="PRU00335"/>
    </source>
</evidence>
<keyword evidence="1" id="KW-0805">Transcription regulation</keyword>
<dbReference type="InterPro" id="IPR001647">
    <property type="entry name" value="HTH_TetR"/>
</dbReference>
<gene>
    <name evidence="6" type="ORF">GTGU_00029</name>
</gene>
<evidence type="ECO:0000313" key="7">
    <source>
        <dbReference type="Proteomes" id="UP000028630"/>
    </source>
</evidence>
<keyword evidence="7" id="KW-1185">Reference proteome</keyword>
<comment type="caution">
    <text evidence="6">The sequence shown here is derived from an EMBL/GenBank/DDBJ whole genome shotgun (WGS) entry which is preliminary data.</text>
</comment>
<dbReference type="Gene3D" id="1.10.10.60">
    <property type="entry name" value="Homeodomain-like"/>
    <property type="match status" value="1"/>
</dbReference>
<evidence type="ECO:0000256" key="3">
    <source>
        <dbReference type="ARBA" id="ARBA00023163"/>
    </source>
</evidence>
<evidence type="ECO:0000313" key="6">
    <source>
        <dbReference type="EMBL" id="KFC13268.1"/>
    </source>
</evidence>
<dbReference type="Pfam" id="PF00440">
    <property type="entry name" value="TetR_N"/>
    <property type="match status" value="1"/>
</dbReference>
<keyword evidence="2 4" id="KW-0238">DNA-binding</keyword>
<dbReference type="eggNOG" id="COG1309">
    <property type="taxonomic scope" value="Bacteria"/>
</dbReference>
<dbReference type="EMBL" id="JMTB01000003">
    <property type="protein sequence ID" value="KFC13268.1"/>
    <property type="molecule type" value="Genomic_DNA"/>
</dbReference>
<dbReference type="InterPro" id="IPR036271">
    <property type="entry name" value="Tet_transcr_reg_TetR-rel_C_sf"/>
</dbReference>
<dbReference type="PANTHER" id="PTHR47506:SF7">
    <property type="entry name" value="TRANSCRIPTIONAL REGULATORY PROTEIN"/>
    <property type="match status" value="1"/>
</dbReference>
<organism evidence="6 7">
    <name type="scientific">Trabulsiella guamensis ATCC 49490</name>
    <dbReference type="NCBI Taxonomy" id="1005994"/>
    <lineage>
        <taxon>Bacteria</taxon>
        <taxon>Pseudomonadati</taxon>
        <taxon>Pseudomonadota</taxon>
        <taxon>Gammaproteobacteria</taxon>
        <taxon>Enterobacterales</taxon>
        <taxon>Enterobacteriaceae</taxon>
        <taxon>Trabulsiella</taxon>
    </lineage>
</organism>
<dbReference type="PROSITE" id="PS50977">
    <property type="entry name" value="HTH_TETR_2"/>
    <property type="match status" value="1"/>
</dbReference>
<dbReference type="Pfam" id="PF16925">
    <property type="entry name" value="TetR_C_13"/>
    <property type="match status" value="1"/>
</dbReference>
<dbReference type="Gene3D" id="1.10.357.10">
    <property type="entry name" value="Tetracycline Repressor, domain 2"/>
    <property type="match status" value="1"/>
</dbReference>
<keyword evidence="3" id="KW-0804">Transcription</keyword>
<dbReference type="PRINTS" id="PR00455">
    <property type="entry name" value="HTHTETR"/>
</dbReference>
<protein>
    <submittedName>
        <fullName evidence="6">TetR family transcriptional regulator</fullName>
    </submittedName>
</protein>
<sequence>MKVSRAKAEENRRAVVKEAAKLFREHGIDGVALSGIMGAVGLTQGGFYKQFGSKDELAVEACEQAMAANIDTLNSLINSSNGDVMAAIIDRYLSPEHRNNPAVGCAIAALVADVARREGPLRQSFENGIRGYSAVIEKVLSSCQGEKQNDMDALAILSMMVGALMLSRAVEDENLSRRILEAAADAIPGCSKTTASTDQ</sequence>